<protein>
    <submittedName>
        <fullName evidence="3">Uncharacterized protein</fullName>
    </submittedName>
</protein>
<feature type="transmembrane region" description="Helical" evidence="2">
    <location>
        <begin position="44"/>
        <end position="68"/>
    </location>
</feature>
<evidence type="ECO:0000313" key="4">
    <source>
        <dbReference type="Proteomes" id="UP000003990"/>
    </source>
</evidence>
<feature type="compositionally biased region" description="Basic and acidic residues" evidence="1">
    <location>
        <begin position="230"/>
        <end position="251"/>
    </location>
</feature>
<gene>
    <name evidence="3" type="ORF">BAIG_02390</name>
</gene>
<feature type="region of interest" description="Disordered" evidence="1">
    <location>
        <begin position="333"/>
        <end position="355"/>
    </location>
</feature>
<dbReference type="EMBL" id="DS999671">
    <property type="protein sequence ID" value="EEX98002.1"/>
    <property type="molecule type" value="Genomic_DNA"/>
</dbReference>
<sequence>MVTVDLKGIHKVNAKGRTYYSVPSSLPFPQCGAAFKVIHARNEFVYFGFQAFSCCLCAILAVTFRLVAIDGTVPASGDKEPASRHIWVSYPSATAHSPPPFRAWRPASVMRYQKPQPIVFGSRDIRPMENNCLSVAGIKSPVMPKRFPAIVSRAFTWFLVSFIRSAPQVRRRLRGGSYFVRRFGCLSLVASLEDGRFAPLNFASRRFAYREERYRRNKASQVTQSDATEEIQKEGFPHTPSEENTPKEKTPKGVQKKSPRSVLEAVLSQPIAVAVVEHRAKIKKPLTERGAELLAKRLAAAKDACGLTADQAADLMIERGWQGFDAEWAKNAMQSGWKPEAQQQASSYKPDSELSQEERDARWKKFMNYARNNRCWHSDVWGPMPNMLGCRVPAHLILPTDGRKSNGDPWTEQGRIAA</sequence>
<evidence type="ECO:0000256" key="1">
    <source>
        <dbReference type="SAM" id="MobiDB-lite"/>
    </source>
</evidence>
<keyword evidence="4" id="KW-1185">Reference proteome</keyword>
<name>A0ABM9ZEI7_9HYPH</name>
<organism evidence="3 4">
    <name type="scientific">Brucella ceti M644/93/1</name>
    <dbReference type="NCBI Taxonomy" id="520459"/>
    <lineage>
        <taxon>Bacteria</taxon>
        <taxon>Pseudomonadati</taxon>
        <taxon>Pseudomonadota</taxon>
        <taxon>Alphaproteobacteria</taxon>
        <taxon>Hyphomicrobiales</taxon>
        <taxon>Brucellaceae</taxon>
        <taxon>Brucella/Ochrobactrum group</taxon>
        <taxon>Brucella</taxon>
    </lineage>
</organism>
<evidence type="ECO:0000256" key="2">
    <source>
        <dbReference type="SAM" id="Phobius"/>
    </source>
</evidence>
<proteinExistence type="predicted"/>
<evidence type="ECO:0000313" key="3">
    <source>
        <dbReference type="EMBL" id="EEX98002.1"/>
    </source>
</evidence>
<dbReference type="Proteomes" id="UP000003990">
    <property type="component" value="Unassembled WGS sequence"/>
</dbReference>
<keyword evidence="2" id="KW-0472">Membrane</keyword>
<reference evidence="3 4" key="1">
    <citation type="submission" date="2008-12" db="EMBL/GenBank/DDBJ databases">
        <title>The Genome Sequence of Brucella ceti M644/93/1.</title>
        <authorList>
            <consortium name="The Broad Institute Genome Sequencing Platform"/>
            <person name="Ward D."/>
            <person name="Young S.K."/>
            <person name="Kodira C.D."/>
            <person name="Zeng Q."/>
            <person name="Koehrsen M."/>
            <person name="Alvarado L."/>
            <person name="Berlin A."/>
            <person name="Borenstein D."/>
            <person name="Chen Z."/>
            <person name="Engels R."/>
            <person name="Freedman E."/>
            <person name="Gellesch M."/>
            <person name="Goldberg J."/>
            <person name="Griggs A."/>
            <person name="Gujja S."/>
            <person name="Heiman D."/>
            <person name="Hepburn T."/>
            <person name="Howarth C."/>
            <person name="Jen D."/>
            <person name="Larson L."/>
            <person name="Lewis B."/>
            <person name="Mehta T."/>
            <person name="Park D."/>
            <person name="Pearson M."/>
            <person name="Roberts A."/>
            <person name="Saif S."/>
            <person name="Shea T."/>
            <person name="Shenoy N."/>
            <person name="Sisk P."/>
            <person name="Stolte C."/>
            <person name="Sykes S."/>
            <person name="Walk T."/>
            <person name="White J."/>
            <person name="Yandava C."/>
            <person name="Whatmore A.M."/>
            <person name="Perrett L.L."/>
            <person name="O'Callaghan D."/>
            <person name="Nusbaum C."/>
            <person name="Galagan J."/>
            <person name="Birren B."/>
        </authorList>
    </citation>
    <scope>NUCLEOTIDE SEQUENCE [LARGE SCALE GENOMIC DNA]</scope>
    <source>
        <strain evidence="3 4">M644/93/1</strain>
    </source>
</reference>
<feature type="region of interest" description="Disordered" evidence="1">
    <location>
        <begin position="218"/>
        <end position="260"/>
    </location>
</feature>
<keyword evidence="2" id="KW-1133">Transmembrane helix</keyword>
<accession>A0ABM9ZEI7</accession>
<keyword evidence="2" id="KW-0812">Transmembrane</keyword>